<organism evidence="1 2">
    <name type="scientific">Citrus sinensis</name>
    <name type="common">Sweet orange</name>
    <name type="synonym">Citrus aurantium var. sinensis</name>
    <dbReference type="NCBI Taxonomy" id="2711"/>
    <lineage>
        <taxon>Eukaryota</taxon>
        <taxon>Viridiplantae</taxon>
        <taxon>Streptophyta</taxon>
        <taxon>Embryophyta</taxon>
        <taxon>Tracheophyta</taxon>
        <taxon>Spermatophyta</taxon>
        <taxon>Magnoliopsida</taxon>
        <taxon>eudicotyledons</taxon>
        <taxon>Gunneridae</taxon>
        <taxon>Pentapetalae</taxon>
        <taxon>rosids</taxon>
        <taxon>malvids</taxon>
        <taxon>Sapindales</taxon>
        <taxon>Rutaceae</taxon>
        <taxon>Aurantioideae</taxon>
        <taxon>Citrus</taxon>
    </lineage>
</organism>
<keyword evidence="2" id="KW-1185">Reference proteome</keyword>
<dbReference type="Proteomes" id="UP000829398">
    <property type="component" value="Chromosome 8"/>
</dbReference>
<reference evidence="2" key="1">
    <citation type="journal article" date="2023" name="Hortic. Res.">
        <title>A chromosome-level phased genome enabling allele-level studies in sweet orange: a case study on citrus Huanglongbing tolerance.</title>
        <authorList>
            <person name="Wu B."/>
            <person name="Yu Q."/>
            <person name="Deng Z."/>
            <person name="Duan Y."/>
            <person name="Luo F."/>
            <person name="Gmitter F. Jr."/>
        </authorList>
    </citation>
    <scope>NUCLEOTIDE SEQUENCE [LARGE SCALE GENOMIC DNA]</scope>
    <source>
        <strain evidence="2">cv. Valencia</strain>
    </source>
</reference>
<proteinExistence type="predicted"/>
<evidence type="ECO:0000313" key="2">
    <source>
        <dbReference type="Proteomes" id="UP000829398"/>
    </source>
</evidence>
<dbReference type="EMBL" id="CM039177">
    <property type="protein sequence ID" value="KAH9694342.1"/>
    <property type="molecule type" value="Genomic_DNA"/>
</dbReference>
<sequence length="240" mass="27000">MAGGASVQPLAWNIRLKIAIGAARGLAFLHTSDKQVIYRDFKASNILLDGSYTAKISDFGLAKLGPSASQSHVTTRVMGTYGYAAPEYVATGHLYVKSDVYGFGVVLVEILTGLRALDTNRPSGQHNLVDWIKPYLSEKRKFRHIIDARLQGQYPYKAAYQIAQLSLKCLEAEPKHRPSMREVVETLERLQASDQKPKQPRVRPTHSMAHRQGQQPLHHRSPLHTNLDRNRGYQHSPRVR</sequence>
<protein>
    <submittedName>
        <fullName evidence="1">Serine/threonine-protein kinase PIX13</fullName>
    </submittedName>
</protein>
<keyword evidence="1" id="KW-0418">Kinase</keyword>
<keyword evidence="1" id="KW-0808">Transferase</keyword>
<gene>
    <name evidence="1" type="ORF">KPL71_022388</name>
</gene>
<comment type="caution">
    <text evidence="1">The sequence shown here is derived from an EMBL/GenBank/DDBJ whole genome shotgun (WGS) entry which is preliminary data.</text>
</comment>
<name>A0ACB8IBC8_CITSI</name>
<evidence type="ECO:0000313" key="1">
    <source>
        <dbReference type="EMBL" id="KAH9694342.1"/>
    </source>
</evidence>
<accession>A0ACB8IBC8</accession>